<evidence type="ECO:0000259" key="1">
    <source>
        <dbReference type="Pfam" id="PF22691"/>
    </source>
</evidence>
<dbReference type="Gene3D" id="3.40.47.10">
    <property type="match status" value="1"/>
</dbReference>
<dbReference type="PIRSF" id="PIRSF000429">
    <property type="entry name" value="Ac-CoA_Ac_transf"/>
    <property type="match status" value="1"/>
</dbReference>
<evidence type="ECO:0000313" key="3">
    <source>
        <dbReference type="Proteomes" id="UP001198830"/>
    </source>
</evidence>
<name>A0ABS8H618_9SPHN</name>
<feature type="domain" description="Thiolase C-terminal" evidence="1">
    <location>
        <begin position="256"/>
        <end position="380"/>
    </location>
</feature>
<keyword evidence="3" id="KW-1185">Reference proteome</keyword>
<dbReference type="RefSeq" id="WP_228227551.1">
    <property type="nucleotide sequence ID" value="NZ_JAJGNP010000012.1"/>
</dbReference>
<dbReference type="InterPro" id="IPR055140">
    <property type="entry name" value="Thiolase_C_2"/>
</dbReference>
<dbReference type="PANTHER" id="PTHR42870">
    <property type="entry name" value="ACETYL-COA C-ACETYLTRANSFERASE"/>
    <property type="match status" value="1"/>
</dbReference>
<dbReference type="InterPro" id="IPR002155">
    <property type="entry name" value="Thiolase"/>
</dbReference>
<dbReference type="InterPro" id="IPR016039">
    <property type="entry name" value="Thiolase-like"/>
</dbReference>
<comment type="caution">
    <text evidence="2">The sequence shown here is derived from an EMBL/GenBank/DDBJ whole genome shotgun (WGS) entry which is preliminary data.</text>
</comment>
<accession>A0ABS8H618</accession>
<protein>
    <submittedName>
        <fullName evidence="2">Thiolase family protein</fullName>
    </submittedName>
</protein>
<organism evidence="2 3">
    <name type="scientific">Sphingobium soli</name>
    <dbReference type="NCBI Taxonomy" id="1591116"/>
    <lineage>
        <taxon>Bacteria</taxon>
        <taxon>Pseudomonadati</taxon>
        <taxon>Pseudomonadota</taxon>
        <taxon>Alphaproteobacteria</taxon>
        <taxon>Sphingomonadales</taxon>
        <taxon>Sphingomonadaceae</taxon>
        <taxon>Sphingobium</taxon>
    </lineage>
</organism>
<dbReference type="PANTHER" id="PTHR42870:SF1">
    <property type="entry name" value="NON-SPECIFIC LIPID-TRANSFER PROTEIN-LIKE 2"/>
    <property type="match status" value="1"/>
</dbReference>
<dbReference type="CDD" id="cd00829">
    <property type="entry name" value="SCP-x_thiolase"/>
    <property type="match status" value="1"/>
</dbReference>
<dbReference type="Proteomes" id="UP001198830">
    <property type="component" value="Unassembled WGS sequence"/>
</dbReference>
<evidence type="ECO:0000313" key="2">
    <source>
        <dbReference type="EMBL" id="MCC4233766.1"/>
    </source>
</evidence>
<dbReference type="EMBL" id="JAJGNP010000012">
    <property type="protein sequence ID" value="MCC4233766.1"/>
    <property type="molecule type" value="Genomic_DNA"/>
</dbReference>
<gene>
    <name evidence="2" type="ORF">LL253_13850</name>
</gene>
<dbReference type="SUPFAM" id="SSF53901">
    <property type="entry name" value="Thiolase-like"/>
    <property type="match status" value="2"/>
</dbReference>
<dbReference type="Pfam" id="PF22691">
    <property type="entry name" value="Thiolase_C_1"/>
    <property type="match status" value="1"/>
</dbReference>
<reference evidence="2 3" key="1">
    <citation type="submission" date="2021-10" db="EMBL/GenBank/DDBJ databases">
        <title>The diversity and Nitrogen Metabolism of Culturable Nitrate-Utilizing Bacteria Within the Oxygen Minimum Zone of the Changjiang (Yangtze River)Estuary.</title>
        <authorList>
            <person name="Zhang D."/>
            <person name="Zheng J."/>
            <person name="Liu S."/>
            <person name="He W."/>
        </authorList>
    </citation>
    <scope>NUCLEOTIDE SEQUENCE [LARGE SCALE GENOMIC DNA]</scope>
    <source>
        <strain evidence="2 3">FXH275-2</strain>
    </source>
</reference>
<proteinExistence type="predicted"/>
<sequence>MSDDVFIVGAGIHPFGRTPGLSGLQQGVFAVRQALDRAGLAWPDIQFAFGGSDAAGNADTMVAELGLTGIPFINVANGCATGGSAMFGAYSTIKSGEFDLGLAVGFDKHPRGSFSPLPADWGLPDWYGETGLMLTTQFFAMKIQRYMSMYGITPHTLGAVAEKAFANGVLADHAWRREAVDIDTIMNSQMVSDPLTKFMFCSPGEGAVALLLASGKKARELGLPAVRLRAAAVRTRPPGSFEVFSPALDLERGGSPTSIASRAAYDMAGVGPEDIDIAQLQDTEVGAEIMHMAENGFCADGDQTEWIAKGRTRIDGDLPVNTDGGCLACGEPIGASGLRQVYENYMQLTGQAGARQAPGKLRLGYSHVYGAPGVSAVAIVER</sequence>